<sequence>MQRPLSQAVSLFKRGFIPQQTRTLVSGPPTQRVSLAEKVAYSSVMAFSFLAVPVWVIVHIRSYRDRS</sequence>
<evidence type="ECO:0000256" key="8">
    <source>
        <dbReference type="ARBA" id="ARBA00023136"/>
    </source>
</evidence>
<dbReference type="Proteomes" id="UP000466442">
    <property type="component" value="Linkage Group LG9"/>
</dbReference>
<dbReference type="PANTHER" id="PTHR16717:SF5">
    <property type="entry name" value="CYTOCHROME C OXIDASE SUBUNIT 8, ISOFORM A"/>
    <property type="match status" value="1"/>
</dbReference>
<comment type="caution">
    <text evidence="9">The sequence shown here is derived from an EMBL/GenBank/DDBJ whole genome shotgun (WGS) entry which is preliminary data.</text>
</comment>
<dbReference type="InterPro" id="IPR036548">
    <property type="entry name" value="Cyt_c_oxidase_su8_sf"/>
</dbReference>
<dbReference type="GO" id="GO:0005743">
    <property type="term" value="C:mitochondrial inner membrane"/>
    <property type="evidence" value="ECO:0007669"/>
    <property type="project" value="UniProtKB-SubCell"/>
</dbReference>
<comment type="subcellular location">
    <subcellularLocation>
        <location evidence="1">Mitochondrion inner membrane</location>
        <topology evidence="1">Single-pass membrane protein</topology>
    </subcellularLocation>
</comment>
<evidence type="ECO:0000256" key="5">
    <source>
        <dbReference type="ARBA" id="ARBA00022792"/>
    </source>
</evidence>
<gene>
    <name evidence="9" type="ORF">GE061_019679</name>
</gene>
<dbReference type="InterPro" id="IPR003205">
    <property type="entry name" value="Cyt_c_oxidase_su8"/>
</dbReference>
<proteinExistence type="inferred from homology"/>
<evidence type="ECO:0000256" key="2">
    <source>
        <dbReference type="ARBA" id="ARBA00004673"/>
    </source>
</evidence>
<evidence type="ECO:0000313" key="9">
    <source>
        <dbReference type="EMBL" id="KAF6205506.1"/>
    </source>
</evidence>
<dbReference type="PANTHER" id="PTHR16717">
    <property type="entry name" value="CYTOCHROME C OXIDASE POLYPEPTIDE VIII"/>
    <property type="match status" value="1"/>
</dbReference>
<evidence type="ECO:0000256" key="3">
    <source>
        <dbReference type="ARBA" id="ARBA00010117"/>
    </source>
</evidence>
<keyword evidence="10" id="KW-1185">Reference proteome</keyword>
<comment type="pathway">
    <text evidence="2">Energy metabolism; oxidative phosphorylation.</text>
</comment>
<evidence type="ECO:0000256" key="6">
    <source>
        <dbReference type="ARBA" id="ARBA00022989"/>
    </source>
</evidence>
<dbReference type="Pfam" id="PF02285">
    <property type="entry name" value="COX8"/>
    <property type="match status" value="1"/>
</dbReference>
<keyword evidence="5" id="KW-0999">Mitochondrion inner membrane</keyword>
<comment type="similarity">
    <text evidence="3">Belongs to the cytochrome c oxidase VIII family.</text>
</comment>
<evidence type="ECO:0000256" key="7">
    <source>
        <dbReference type="ARBA" id="ARBA00023128"/>
    </source>
</evidence>
<organism evidence="9 10">
    <name type="scientific">Apolygus lucorum</name>
    <name type="common">Small green plant bug</name>
    <name type="synonym">Lygocoris lucorum</name>
    <dbReference type="NCBI Taxonomy" id="248454"/>
    <lineage>
        <taxon>Eukaryota</taxon>
        <taxon>Metazoa</taxon>
        <taxon>Ecdysozoa</taxon>
        <taxon>Arthropoda</taxon>
        <taxon>Hexapoda</taxon>
        <taxon>Insecta</taxon>
        <taxon>Pterygota</taxon>
        <taxon>Neoptera</taxon>
        <taxon>Paraneoptera</taxon>
        <taxon>Hemiptera</taxon>
        <taxon>Heteroptera</taxon>
        <taxon>Panheteroptera</taxon>
        <taxon>Cimicomorpha</taxon>
        <taxon>Miridae</taxon>
        <taxon>Mirini</taxon>
        <taxon>Apolygus</taxon>
    </lineage>
</organism>
<keyword evidence="8" id="KW-0472">Membrane</keyword>
<evidence type="ECO:0000313" key="10">
    <source>
        <dbReference type="Proteomes" id="UP000466442"/>
    </source>
</evidence>
<dbReference type="OrthoDB" id="6093252at2759"/>
<protein>
    <submittedName>
        <fullName evidence="9">Uncharacterized protein</fullName>
    </submittedName>
</protein>
<dbReference type="AlphaFoldDB" id="A0A6A4JPV5"/>
<keyword evidence="7" id="KW-0496">Mitochondrion</keyword>
<dbReference type="EMBL" id="WIXP02000009">
    <property type="protein sequence ID" value="KAF6205506.1"/>
    <property type="molecule type" value="Genomic_DNA"/>
</dbReference>
<dbReference type="GO" id="GO:0045277">
    <property type="term" value="C:respiratory chain complex IV"/>
    <property type="evidence" value="ECO:0007669"/>
    <property type="project" value="InterPro"/>
</dbReference>
<accession>A0A6A4JPV5</accession>
<dbReference type="UniPathway" id="UPA00705"/>
<keyword evidence="4" id="KW-0812">Transmembrane</keyword>
<keyword evidence="6" id="KW-1133">Transmembrane helix</keyword>
<dbReference type="Gene3D" id="4.10.81.10">
    <property type="entry name" value="Cytochrome c oxidase, subunit 8"/>
    <property type="match status" value="1"/>
</dbReference>
<reference evidence="9" key="1">
    <citation type="journal article" date="2021" name="Mol. Ecol. Resour.">
        <title>Apolygus lucorum genome provides insights into omnivorousness and mesophyll feeding.</title>
        <authorList>
            <person name="Liu Y."/>
            <person name="Liu H."/>
            <person name="Wang H."/>
            <person name="Huang T."/>
            <person name="Liu B."/>
            <person name="Yang B."/>
            <person name="Yin L."/>
            <person name="Li B."/>
            <person name="Zhang Y."/>
            <person name="Zhang S."/>
            <person name="Jiang F."/>
            <person name="Zhang X."/>
            <person name="Ren Y."/>
            <person name="Wang B."/>
            <person name="Wang S."/>
            <person name="Lu Y."/>
            <person name="Wu K."/>
            <person name="Fan W."/>
            <person name="Wang G."/>
        </authorList>
    </citation>
    <scope>NUCLEOTIDE SEQUENCE</scope>
    <source>
        <strain evidence="9">12Hb</strain>
    </source>
</reference>
<name>A0A6A4JPV5_APOLU</name>
<evidence type="ECO:0000256" key="4">
    <source>
        <dbReference type="ARBA" id="ARBA00022692"/>
    </source>
</evidence>
<evidence type="ECO:0000256" key="1">
    <source>
        <dbReference type="ARBA" id="ARBA00004434"/>
    </source>
</evidence>
<dbReference type="GO" id="GO:0006123">
    <property type="term" value="P:mitochondrial electron transport, cytochrome c to oxygen"/>
    <property type="evidence" value="ECO:0007669"/>
    <property type="project" value="InterPro"/>
</dbReference>
<dbReference type="SUPFAM" id="SSF81431">
    <property type="entry name" value="Mitochondrial cytochrome c oxidase subunit VIIIb (aka IX)"/>
    <property type="match status" value="1"/>
</dbReference>